<evidence type="ECO:0000256" key="4">
    <source>
        <dbReference type="ARBA" id="ARBA00023136"/>
    </source>
</evidence>
<dbReference type="EMBL" id="WRXO01000011">
    <property type="protein sequence ID" value="MVT44451.1"/>
    <property type="molecule type" value="Genomic_DNA"/>
</dbReference>
<dbReference type="OrthoDB" id="667862at2"/>
<sequence length="214" mass="24192">MSKEYKAIRSSGWITDFLIGFPEGLLLLFFTTFLSHTLNITVQRFYTVNTCIWLIGSIVVMFTAYQANKGDSQHDESTLSPKERQKLENLDISENMIADIAEEMAKDASEWEHTLQEENVQVSYYHLGRALLNALITGVFFLLGGLLPFWPYLSNENFPEAGNKSVLLAFGVMVLFSFVKSKMTNQAAIPLILRNVAYTGAVWSGAFILQLIFR</sequence>
<comment type="subcellular location">
    <subcellularLocation>
        <location evidence="1">Endomembrane system</location>
        <topology evidence="1">Multi-pass membrane protein</topology>
    </subcellularLocation>
</comment>
<dbReference type="RefSeq" id="WP_157303245.1">
    <property type="nucleotide sequence ID" value="NZ_BAAAZB010000036.1"/>
</dbReference>
<dbReference type="GO" id="GO:0030026">
    <property type="term" value="P:intracellular manganese ion homeostasis"/>
    <property type="evidence" value="ECO:0007669"/>
    <property type="project" value="InterPro"/>
</dbReference>
<keyword evidence="7" id="KW-1185">Reference proteome</keyword>
<keyword evidence="3 5" id="KW-1133">Transmembrane helix</keyword>
<feature type="transmembrane region" description="Helical" evidence="5">
    <location>
        <begin position="130"/>
        <end position="150"/>
    </location>
</feature>
<dbReference type="Pfam" id="PF01988">
    <property type="entry name" value="VIT1"/>
    <property type="match status" value="1"/>
</dbReference>
<dbReference type="InterPro" id="IPR008217">
    <property type="entry name" value="Ccc1_fam"/>
</dbReference>
<proteinExistence type="predicted"/>
<dbReference type="AlphaFoldDB" id="A0A6N8JIY8"/>
<dbReference type="GO" id="GO:0005384">
    <property type="term" value="F:manganese ion transmembrane transporter activity"/>
    <property type="evidence" value="ECO:0007669"/>
    <property type="project" value="InterPro"/>
</dbReference>
<name>A0A6N8JIY8_9BACT</name>
<evidence type="ECO:0000256" key="2">
    <source>
        <dbReference type="ARBA" id="ARBA00022692"/>
    </source>
</evidence>
<feature type="transmembrane region" description="Helical" evidence="5">
    <location>
        <begin position="12"/>
        <end position="34"/>
    </location>
</feature>
<organism evidence="6 7">
    <name type="scientific">Chitinophaga oryziterrae</name>
    <dbReference type="NCBI Taxonomy" id="1031224"/>
    <lineage>
        <taxon>Bacteria</taxon>
        <taxon>Pseudomonadati</taxon>
        <taxon>Bacteroidota</taxon>
        <taxon>Chitinophagia</taxon>
        <taxon>Chitinophagales</taxon>
        <taxon>Chitinophagaceae</taxon>
        <taxon>Chitinophaga</taxon>
    </lineage>
</organism>
<accession>A0A6N8JIY8</accession>
<reference evidence="6 7" key="1">
    <citation type="submission" date="2019-12" db="EMBL/GenBank/DDBJ databases">
        <title>The draft genomic sequence of strain Chitinophaga oryziterrae JCM 16595.</title>
        <authorList>
            <person name="Zhang X."/>
        </authorList>
    </citation>
    <scope>NUCLEOTIDE SEQUENCE [LARGE SCALE GENOMIC DNA]</scope>
    <source>
        <strain evidence="6 7">JCM 16595</strain>
    </source>
</reference>
<keyword evidence="4 5" id="KW-0472">Membrane</keyword>
<evidence type="ECO:0000256" key="5">
    <source>
        <dbReference type="SAM" id="Phobius"/>
    </source>
</evidence>
<feature type="transmembrane region" description="Helical" evidence="5">
    <location>
        <begin position="46"/>
        <end position="65"/>
    </location>
</feature>
<dbReference type="GO" id="GO:0012505">
    <property type="term" value="C:endomembrane system"/>
    <property type="evidence" value="ECO:0007669"/>
    <property type="project" value="UniProtKB-SubCell"/>
</dbReference>
<feature type="transmembrane region" description="Helical" evidence="5">
    <location>
        <begin position="162"/>
        <end position="179"/>
    </location>
</feature>
<feature type="transmembrane region" description="Helical" evidence="5">
    <location>
        <begin position="191"/>
        <end position="213"/>
    </location>
</feature>
<keyword evidence="2 5" id="KW-0812">Transmembrane</keyword>
<evidence type="ECO:0000313" key="6">
    <source>
        <dbReference type="EMBL" id="MVT44451.1"/>
    </source>
</evidence>
<evidence type="ECO:0000256" key="3">
    <source>
        <dbReference type="ARBA" id="ARBA00022989"/>
    </source>
</evidence>
<protein>
    <recommendedName>
        <fullName evidence="8">VIT family protein</fullName>
    </recommendedName>
</protein>
<evidence type="ECO:0008006" key="8">
    <source>
        <dbReference type="Google" id="ProtNLM"/>
    </source>
</evidence>
<comment type="caution">
    <text evidence="6">The sequence shown here is derived from an EMBL/GenBank/DDBJ whole genome shotgun (WGS) entry which is preliminary data.</text>
</comment>
<evidence type="ECO:0000256" key="1">
    <source>
        <dbReference type="ARBA" id="ARBA00004127"/>
    </source>
</evidence>
<evidence type="ECO:0000313" key="7">
    <source>
        <dbReference type="Proteomes" id="UP000468388"/>
    </source>
</evidence>
<gene>
    <name evidence="6" type="ORF">GO495_27905</name>
</gene>
<dbReference type="Proteomes" id="UP000468388">
    <property type="component" value="Unassembled WGS sequence"/>
</dbReference>